<feature type="region of interest" description="Disordered" evidence="1">
    <location>
        <begin position="1"/>
        <end position="152"/>
    </location>
</feature>
<evidence type="ECO:0000313" key="3">
    <source>
        <dbReference type="Proteomes" id="UP001164761"/>
    </source>
</evidence>
<feature type="compositionally biased region" description="Polar residues" evidence="1">
    <location>
        <begin position="85"/>
        <end position="94"/>
    </location>
</feature>
<reference evidence="2" key="1">
    <citation type="submission" date="2022-08" db="EMBL/GenBank/DDBJ databases">
        <title>Alicyclobacillus fastidiosus DSM 17978, complete genome.</title>
        <authorList>
            <person name="Wang Q."/>
            <person name="Cai R."/>
            <person name="Wang Z."/>
        </authorList>
    </citation>
    <scope>NUCLEOTIDE SEQUENCE</scope>
    <source>
        <strain evidence="2">DSM 17978</strain>
        <plasmid evidence="2">unnamed1</plasmid>
    </source>
</reference>
<organism evidence="2 3">
    <name type="scientific">Alicyclobacillus fastidiosus</name>
    <dbReference type="NCBI Taxonomy" id="392011"/>
    <lineage>
        <taxon>Bacteria</taxon>
        <taxon>Bacillati</taxon>
        <taxon>Bacillota</taxon>
        <taxon>Bacilli</taxon>
        <taxon>Bacillales</taxon>
        <taxon>Alicyclobacillaceae</taxon>
        <taxon>Alicyclobacillus</taxon>
    </lineage>
</organism>
<feature type="compositionally biased region" description="Basic and acidic residues" evidence="1">
    <location>
        <begin position="142"/>
        <end position="152"/>
    </location>
</feature>
<sequence>MSAKQNWQDKIKARNEQLHNSPTAKAVFPMGIPGQPVERSDEDASEKTIREIADQVLDSEKQNGRNAEVQNSAEAQEQNSREAEQQTSVLTEVQKTAPAEVHKSVSAELHISADAEIQKPSPAEMQKTADAEMQTSVSAEQQKSRSAEMQKAKDFRRMTIHVPNNQFKQLKQISLDEDLTMLEIGEEMVNVYIAHKLGK</sequence>
<dbReference type="Proteomes" id="UP001164761">
    <property type="component" value="Plasmid unnamed1"/>
</dbReference>
<dbReference type="RefSeq" id="WP_268008684.1">
    <property type="nucleotide sequence ID" value="NZ_BSUT01000003.1"/>
</dbReference>
<evidence type="ECO:0000256" key="1">
    <source>
        <dbReference type="SAM" id="MobiDB-lite"/>
    </source>
</evidence>
<keyword evidence="2" id="KW-0614">Plasmid</keyword>
<feature type="compositionally biased region" description="Basic and acidic residues" evidence="1">
    <location>
        <begin position="7"/>
        <end position="17"/>
    </location>
</feature>
<proteinExistence type="predicted"/>
<gene>
    <name evidence="2" type="ORF">NZD89_28560</name>
</gene>
<accession>A0ABY6ZQU0</accession>
<name>A0ABY6ZQU0_9BACL</name>
<geneLocation type="plasmid" evidence="2 3">
    <name>unnamed1</name>
</geneLocation>
<protein>
    <submittedName>
        <fullName evidence="2">Uncharacterized protein</fullName>
    </submittedName>
</protein>
<evidence type="ECO:0000313" key="2">
    <source>
        <dbReference type="EMBL" id="WAH44812.1"/>
    </source>
</evidence>
<feature type="compositionally biased region" description="Basic and acidic residues" evidence="1">
    <location>
        <begin position="100"/>
        <end position="117"/>
    </location>
</feature>
<feature type="compositionally biased region" description="Basic and acidic residues" evidence="1">
    <location>
        <begin position="45"/>
        <end position="63"/>
    </location>
</feature>
<dbReference type="EMBL" id="CP104068">
    <property type="protein sequence ID" value="WAH44812.1"/>
    <property type="molecule type" value="Genomic_DNA"/>
</dbReference>
<feature type="compositionally biased region" description="Polar residues" evidence="1">
    <location>
        <begin position="64"/>
        <end position="78"/>
    </location>
</feature>
<keyword evidence="3" id="KW-1185">Reference proteome</keyword>